<dbReference type="PROSITE" id="PS50949">
    <property type="entry name" value="HTH_GNTR"/>
    <property type="match status" value="1"/>
</dbReference>
<sequence>MGATEGELESARVARILREDIVLGRRAPGTKLVERDIAAELQVSRLPVREAIRMLVSEGVVVTRPRKWAVVREYTLEDVRNFSEVRLMLETALFVLAAERHDDETLTHLHEIVEREEAAAREGDVLAARSAAAAFHQYMVVLAGNDVLAELTETFVTRLRWIFGTYEDAGAMAASHRELFDAIASREAPEVRQLVEAHLEAGREATERRFLERMSRRSADPRTDDGDEDVAVGD</sequence>
<dbReference type="RefSeq" id="WP_184283011.1">
    <property type="nucleotide sequence ID" value="NZ_BAAAPG010000001.1"/>
</dbReference>
<dbReference type="InterPro" id="IPR000524">
    <property type="entry name" value="Tscrpt_reg_HTH_GntR"/>
</dbReference>
<evidence type="ECO:0000256" key="2">
    <source>
        <dbReference type="ARBA" id="ARBA00023125"/>
    </source>
</evidence>
<keyword evidence="1" id="KW-0805">Transcription regulation</keyword>
<dbReference type="InterPro" id="IPR036390">
    <property type="entry name" value="WH_DNA-bd_sf"/>
</dbReference>
<dbReference type="InterPro" id="IPR008920">
    <property type="entry name" value="TF_FadR/GntR_C"/>
</dbReference>
<evidence type="ECO:0000256" key="1">
    <source>
        <dbReference type="ARBA" id="ARBA00023015"/>
    </source>
</evidence>
<evidence type="ECO:0000259" key="5">
    <source>
        <dbReference type="PROSITE" id="PS50949"/>
    </source>
</evidence>
<evidence type="ECO:0000256" key="4">
    <source>
        <dbReference type="SAM" id="MobiDB-lite"/>
    </source>
</evidence>
<keyword evidence="3" id="KW-0804">Transcription</keyword>
<gene>
    <name evidence="6" type="ORF">HD600_001722</name>
</gene>
<proteinExistence type="predicted"/>
<reference evidence="6 7" key="1">
    <citation type="submission" date="2020-08" db="EMBL/GenBank/DDBJ databases">
        <title>Sequencing the genomes of 1000 actinobacteria strains.</title>
        <authorList>
            <person name="Klenk H.-P."/>
        </authorList>
    </citation>
    <scope>NUCLEOTIDE SEQUENCE [LARGE SCALE GENOMIC DNA]</scope>
    <source>
        <strain evidence="6 7">DSM 24823</strain>
    </source>
</reference>
<feature type="domain" description="HTH gntR-type" evidence="5">
    <location>
        <begin position="7"/>
        <end position="74"/>
    </location>
</feature>
<feature type="region of interest" description="Disordered" evidence="4">
    <location>
        <begin position="210"/>
        <end position="234"/>
    </location>
</feature>
<name>A0A7W9CCT1_9MICO</name>
<dbReference type="InterPro" id="IPR036388">
    <property type="entry name" value="WH-like_DNA-bd_sf"/>
</dbReference>
<evidence type="ECO:0000313" key="7">
    <source>
        <dbReference type="Proteomes" id="UP000517712"/>
    </source>
</evidence>
<dbReference type="SUPFAM" id="SSF46785">
    <property type="entry name" value="Winged helix' DNA-binding domain"/>
    <property type="match status" value="1"/>
</dbReference>
<comment type="caution">
    <text evidence="6">The sequence shown here is derived from an EMBL/GenBank/DDBJ whole genome shotgun (WGS) entry which is preliminary data.</text>
</comment>
<dbReference type="Pfam" id="PF00392">
    <property type="entry name" value="GntR"/>
    <property type="match status" value="1"/>
</dbReference>
<dbReference type="GO" id="GO:0003700">
    <property type="term" value="F:DNA-binding transcription factor activity"/>
    <property type="evidence" value="ECO:0007669"/>
    <property type="project" value="InterPro"/>
</dbReference>
<feature type="compositionally biased region" description="Acidic residues" evidence="4">
    <location>
        <begin position="225"/>
        <end position="234"/>
    </location>
</feature>
<dbReference type="SUPFAM" id="SSF48008">
    <property type="entry name" value="GntR ligand-binding domain-like"/>
    <property type="match status" value="1"/>
</dbReference>
<dbReference type="GO" id="GO:0003677">
    <property type="term" value="F:DNA binding"/>
    <property type="evidence" value="ECO:0007669"/>
    <property type="project" value="UniProtKB-KW"/>
</dbReference>
<organism evidence="6 7">
    <name type="scientific">Microbacterium ginsengiterrae</name>
    <dbReference type="NCBI Taxonomy" id="546115"/>
    <lineage>
        <taxon>Bacteria</taxon>
        <taxon>Bacillati</taxon>
        <taxon>Actinomycetota</taxon>
        <taxon>Actinomycetes</taxon>
        <taxon>Micrococcales</taxon>
        <taxon>Microbacteriaceae</taxon>
        <taxon>Microbacterium</taxon>
    </lineage>
</organism>
<dbReference type="SMART" id="SM00895">
    <property type="entry name" value="FCD"/>
    <property type="match status" value="1"/>
</dbReference>
<dbReference type="EMBL" id="JACHMU010000001">
    <property type="protein sequence ID" value="MBB5743225.1"/>
    <property type="molecule type" value="Genomic_DNA"/>
</dbReference>
<accession>A0A7W9CCT1</accession>
<dbReference type="InterPro" id="IPR011711">
    <property type="entry name" value="GntR_C"/>
</dbReference>
<dbReference type="AlphaFoldDB" id="A0A7W9CCT1"/>
<feature type="compositionally biased region" description="Basic and acidic residues" evidence="4">
    <location>
        <begin position="210"/>
        <end position="224"/>
    </location>
</feature>
<dbReference type="Proteomes" id="UP000517712">
    <property type="component" value="Unassembled WGS sequence"/>
</dbReference>
<dbReference type="Pfam" id="PF07729">
    <property type="entry name" value="FCD"/>
    <property type="match status" value="1"/>
</dbReference>
<evidence type="ECO:0000256" key="3">
    <source>
        <dbReference type="ARBA" id="ARBA00023163"/>
    </source>
</evidence>
<protein>
    <submittedName>
        <fullName evidence="6">DNA-binding GntR family transcriptional regulator</fullName>
    </submittedName>
</protein>
<evidence type="ECO:0000313" key="6">
    <source>
        <dbReference type="EMBL" id="MBB5743225.1"/>
    </source>
</evidence>
<dbReference type="Gene3D" id="1.10.10.10">
    <property type="entry name" value="Winged helix-like DNA-binding domain superfamily/Winged helix DNA-binding domain"/>
    <property type="match status" value="1"/>
</dbReference>
<keyword evidence="2 6" id="KW-0238">DNA-binding</keyword>
<keyword evidence="7" id="KW-1185">Reference proteome</keyword>
<dbReference type="PANTHER" id="PTHR43537">
    <property type="entry name" value="TRANSCRIPTIONAL REGULATOR, GNTR FAMILY"/>
    <property type="match status" value="1"/>
</dbReference>
<dbReference type="PANTHER" id="PTHR43537:SF45">
    <property type="entry name" value="GNTR FAMILY REGULATORY PROTEIN"/>
    <property type="match status" value="1"/>
</dbReference>
<dbReference type="Gene3D" id="1.20.120.530">
    <property type="entry name" value="GntR ligand-binding domain-like"/>
    <property type="match status" value="1"/>
</dbReference>
<dbReference type="CDD" id="cd07377">
    <property type="entry name" value="WHTH_GntR"/>
    <property type="match status" value="1"/>
</dbReference>
<dbReference type="SMART" id="SM00345">
    <property type="entry name" value="HTH_GNTR"/>
    <property type="match status" value="1"/>
</dbReference>
<dbReference type="PRINTS" id="PR00035">
    <property type="entry name" value="HTHGNTR"/>
</dbReference>